<gene>
    <name evidence="1" type="ORF">Gotri_025451</name>
</gene>
<evidence type="ECO:0000313" key="2">
    <source>
        <dbReference type="Proteomes" id="UP000593568"/>
    </source>
</evidence>
<comment type="caution">
    <text evidence="1">The sequence shown here is derived from an EMBL/GenBank/DDBJ whole genome shotgun (WGS) entry which is preliminary data.</text>
</comment>
<dbReference type="EMBL" id="JABEZW010224625">
    <property type="protein sequence ID" value="MBA0786829.1"/>
    <property type="molecule type" value="Genomic_DNA"/>
</dbReference>
<feature type="non-terminal residue" evidence="1">
    <location>
        <position position="247"/>
    </location>
</feature>
<reference evidence="1 2" key="1">
    <citation type="journal article" date="2019" name="Genome Biol. Evol.">
        <title>Insights into the evolution of the New World diploid cottons (Gossypium, subgenus Houzingenia) based on genome sequencing.</title>
        <authorList>
            <person name="Grover C.E."/>
            <person name="Arick M.A. 2nd"/>
            <person name="Thrash A."/>
            <person name="Conover J.L."/>
            <person name="Sanders W.S."/>
            <person name="Peterson D.G."/>
            <person name="Frelichowski J.E."/>
            <person name="Scheffler J.A."/>
            <person name="Scheffler B.E."/>
            <person name="Wendel J.F."/>
        </authorList>
    </citation>
    <scope>NUCLEOTIDE SEQUENCE [LARGE SCALE GENOMIC DNA]</scope>
    <source>
        <strain evidence="1">8</strain>
        <tissue evidence="1">Leaf</tissue>
    </source>
</reference>
<sequence length="247" mass="27976">SARCVSINFYKVEPCGNVTFHYPFRVKGQDDPKDWFCDKTTNGKKEPFLNISGTNLKILDLGFSDDIVTISHLITYFNCRKNHHNGMSLNLTGTRFYYSDYYNKFWSSGCGNLVTVFNKTYNLIGGCLQPSCRINNETSSTDGCLVKIPQSLSSFYVNMSSSDYRRKKSCGFASMISYDYDLKFDISYKAYVPTRLQRGTPILGKCHLNVSSDTYCTSDGQYCWSMLGSKHLCVCNSDDFGYSSSCQ</sequence>
<dbReference type="Proteomes" id="UP000593568">
    <property type="component" value="Unassembled WGS sequence"/>
</dbReference>
<dbReference type="AlphaFoldDB" id="A0A7J9FNG2"/>
<name>A0A7J9FNG2_9ROSI</name>
<dbReference type="PANTHER" id="PTHR33491">
    <property type="entry name" value="OSJNBA0016N04.9 PROTEIN"/>
    <property type="match status" value="1"/>
</dbReference>
<keyword evidence="2" id="KW-1185">Reference proteome</keyword>
<evidence type="ECO:0008006" key="3">
    <source>
        <dbReference type="Google" id="ProtNLM"/>
    </source>
</evidence>
<organism evidence="1 2">
    <name type="scientific">Gossypium trilobum</name>
    <dbReference type="NCBI Taxonomy" id="34281"/>
    <lineage>
        <taxon>Eukaryota</taxon>
        <taxon>Viridiplantae</taxon>
        <taxon>Streptophyta</taxon>
        <taxon>Embryophyta</taxon>
        <taxon>Tracheophyta</taxon>
        <taxon>Spermatophyta</taxon>
        <taxon>Magnoliopsida</taxon>
        <taxon>eudicotyledons</taxon>
        <taxon>Gunneridae</taxon>
        <taxon>Pentapetalae</taxon>
        <taxon>rosids</taxon>
        <taxon>malvids</taxon>
        <taxon>Malvales</taxon>
        <taxon>Malvaceae</taxon>
        <taxon>Malvoideae</taxon>
        <taxon>Gossypium</taxon>
    </lineage>
</organism>
<protein>
    <recommendedName>
        <fullName evidence="3">Wall-associated receptor kinase galacturonan-binding domain-containing protein</fullName>
    </recommendedName>
</protein>
<evidence type="ECO:0000313" key="1">
    <source>
        <dbReference type="EMBL" id="MBA0786829.1"/>
    </source>
</evidence>
<accession>A0A7J9FNG2</accession>
<feature type="non-terminal residue" evidence="1">
    <location>
        <position position="1"/>
    </location>
</feature>
<proteinExistence type="predicted"/>